<name>A0A6N2TL44_BLAHA</name>
<dbReference type="Pfam" id="PF04542">
    <property type="entry name" value="Sigma70_r2"/>
    <property type="match status" value="1"/>
</dbReference>
<dbReference type="InterPro" id="IPR014284">
    <property type="entry name" value="RNA_pol_sigma-70_dom"/>
</dbReference>
<sequence>MTEEKFREIYRQHYQIVKKVVYSILRDIDFAEDVSQEVFISFLKKADTLQEEYHKQWLIVNAKRKAIDFCRKSYQVHEVTAGASNEEELFAEEGIMWTSNRSEKQSSVEEETTKKLVMQEFTGKFFEDLEKKNSQWYEIVMKMNVEGQNALETARALGISVESLRAKRHRIKVWINKYYRNKFEDL</sequence>
<dbReference type="RefSeq" id="WP_004220386.1">
    <property type="nucleotide sequence ID" value="NZ_CACRSY010000010.1"/>
</dbReference>
<reference evidence="6" key="1">
    <citation type="submission" date="2019-11" db="EMBL/GenBank/DDBJ databases">
        <authorList>
            <person name="Feng L."/>
        </authorList>
    </citation>
    <scope>NUCLEOTIDE SEQUENCE</scope>
    <source>
        <strain evidence="6">BhanseniiLFYP23</strain>
    </source>
</reference>
<evidence type="ECO:0000256" key="2">
    <source>
        <dbReference type="ARBA" id="ARBA00023082"/>
    </source>
</evidence>
<dbReference type="AlphaFoldDB" id="A0A6N2TL44"/>
<keyword evidence="4" id="KW-0804">Transcription</keyword>
<dbReference type="InterPro" id="IPR013325">
    <property type="entry name" value="RNA_pol_sigma_r2"/>
</dbReference>
<keyword evidence="3" id="KW-0238">DNA-binding</keyword>
<dbReference type="Gene3D" id="1.10.1740.10">
    <property type="match status" value="1"/>
</dbReference>
<dbReference type="NCBIfam" id="TIGR02937">
    <property type="entry name" value="sigma70-ECF"/>
    <property type="match status" value="1"/>
</dbReference>
<evidence type="ECO:0000256" key="1">
    <source>
        <dbReference type="ARBA" id="ARBA00023015"/>
    </source>
</evidence>
<dbReference type="InterPro" id="IPR039425">
    <property type="entry name" value="RNA_pol_sigma-70-like"/>
</dbReference>
<dbReference type="PANTHER" id="PTHR43133">
    <property type="entry name" value="RNA POLYMERASE ECF-TYPE SIGMA FACTO"/>
    <property type="match status" value="1"/>
</dbReference>
<dbReference type="PANTHER" id="PTHR43133:SF8">
    <property type="entry name" value="RNA POLYMERASE SIGMA FACTOR HI_1459-RELATED"/>
    <property type="match status" value="1"/>
</dbReference>
<dbReference type="SUPFAM" id="SSF88946">
    <property type="entry name" value="Sigma2 domain of RNA polymerase sigma factors"/>
    <property type="match status" value="1"/>
</dbReference>
<dbReference type="EMBL" id="CACRSY010000010">
    <property type="protein sequence ID" value="VYT04761.1"/>
    <property type="molecule type" value="Genomic_DNA"/>
</dbReference>
<keyword evidence="2" id="KW-0731">Sigma factor</keyword>
<gene>
    <name evidence="6" type="ORF">BHLFYP23_02596</name>
</gene>
<protein>
    <submittedName>
        <fullName evidence="6">RNA polymerase sigma factor SigX</fullName>
    </submittedName>
</protein>
<keyword evidence="1" id="KW-0805">Transcription regulation</keyword>
<evidence type="ECO:0000259" key="5">
    <source>
        <dbReference type="Pfam" id="PF04542"/>
    </source>
</evidence>
<feature type="domain" description="RNA polymerase sigma-70 region 2" evidence="5">
    <location>
        <begin position="9"/>
        <end position="72"/>
    </location>
</feature>
<dbReference type="GO" id="GO:0003677">
    <property type="term" value="F:DNA binding"/>
    <property type="evidence" value="ECO:0007669"/>
    <property type="project" value="UniProtKB-KW"/>
</dbReference>
<evidence type="ECO:0000313" key="6">
    <source>
        <dbReference type="EMBL" id="VYT04761.1"/>
    </source>
</evidence>
<dbReference type="InterPro" id="IPR007627">
    <property type="entry name" value="RNA_pol_sigma70_r2"/>
</dbReference>
<organism evidence="6">
    <name type="scientific">Blautia hansenii</name>
    <name type="common">Ruminococcus hansenii</name>
    <dbReference type="NCBI Taxonomy" id="1322"/>
    <lineage>
        <taxon>Bacteria</taxon>
        <taxon>Bacillati</taxon>
        <taxon>Bacillota</taxon>
        <taxon>Clostridia</taxon>
        <taxon>Lachnospirales</taxon>
        <taxon>Lachnospiraceae</taxon>
        <taxon>Blautia</taxon>
    </lineage>
</organism>
<proteinExistence type="predicted"/>
<dbReference type="GO" id="GO:0016987">
    <property type="term" value="F:sigma factor activity"/>
    <property type="evidence" value="ECO:0007669"/>
    <property type="project" value="UniProtKB-KW"/>
</dbReference>
<accession>A0A6N2TL44</accession>
<evidence type="ECO:0000256" key="3">
    <source>
        <dbReference type="ARBA" id="ARBA00023125"/>
    </source>
</evidence>
<dbReference type="GO" id="GO:0006352">
    <property type="term" value="P:DNA-templated transcription initiation"/>
    <property type="evidence" value="ECO:0007669"/>
    <property type="project" value="InterPro"/>
</dbReference>
<evidence type="ECO:0000256" key="4">
    <source>
        <dbReference type="ARBA" id="ARBA00023163"/>
    </source>
</evidence>